<evidence type="ECO:0000259" key="4">
    <source>
        <dbReference type="Pfam" id="PF00808"/>
    </source>
</evidence>
<evidence type="ECO:0000313" key="5">
    <source>
        <dbReference type="EMBL" id="OWF46992.1"/>
    </source>
</evidence>
<reference evidence="5 6" key="1">
    <citation type="journal article" date="2017" name="Nat. Ecol. Evol.">
        <title>Scallop genome provides insights into evolution of bilaterian karyotype and development.</title>
        <authorList>
            <person name="Wang S."/>
            <person name="Zhang J."/>
            <person name="Jiao W."/>
            <person name="Li J."/>
            <person name="Xun X."/>
            <person name="Sun Y."/>
            <person name="Guo X."/>
            <person name="Huan P."/>
            <person name="Dong B."/>
            <person name="Zhang L."/>
            <person name="Hu X."/>
            <person name="Sun X."/>
            <person name="Wang J."/>
            <person name="Zhao C."/>
            <person name="Wang Y."/>
            <person name="Wang D."/>
            <person name="Huang X."/>
            <person name="Wang R."/>
            <person name="Lv J."/>
            <person name="Li Y."/>
            <person name="Zhang Z."/>
            <person name="Liu B."/>
            <person name="Lu W."/>
            <person name="Hui Y."/>
            <person name="Liang J."/>
            <person name="Zhou Z."/>
            <person name="Hou R."/>
            <person name="Li X."/>
            <person name="Liu Y."/>
            <person name="Li H."/>
            <person name="Ning X."/>
            <person name="Lin Y."/>
            <person name="Zhao L."/>
            <person name="Xing Q."/>
            <person name="Dou J."/>
            <person name="Li Y."/>
            <person name="Mao J."/>
            <person name="Guo H."/>
            <person name="Dou H."/>
            <person name="Li T."/>
            <person name="Mu C."/>
            <person name="Jiang W."/>
            <person name="Fu Q."/>
            <person name="Fu X."/>
            <person name="Miao Y."/>
            <person name="Liu J."/>
            <person name="Yu Q."/>
            <person name="Li R."/>
            <person name="Liao H."/>
            <person name="Li X."/>
            <person name="Kong Y."/>
            <person name="Jiang Z."/>
            <person name="Chourrout D."/>
            <person name="Li R."/>
            <person name="Bao Z."/>
        </authorList>
    </citation>
    <scope>NUCLEOTIDE SEQUENCE [LARGE SCALE GENOMIC DNA]</scope>
    <source>
        <strain evidence="5 6">PY_sf001</strain>
    </source>
</reference>
<feature type="region of interest" description="Disordered" evidence="3">
    <location>
        <begin position="1"/>
        <end position="43"/>
    </location>
</feature>
<organism evidence="5 6">
    <name type="scientific">Mizuhopecten yessoensis</name>
    <name type="common">Japanese scallop</name>
    <name type="synonym">Patinopecten yessoensis</name>
    <dbReference type="NCBI Taxonomy" id="6573"/>
    <lineage>
        <taxon>Eukaryota</taxon>
        <taxon>Metazoa</taxon>
        <taxon>Spiralia</taxon>
        <taxon>Lophotrochozoa</taxon>
        <taxon>Mollusca</taxon>
        <taxon>Bivalvia</taxon>
        <taxon>Autobranchia</taxon>
        <taxon>Pteriomorphia</taxon>
        <taxon>Pectinida</taxon>
        <taxon>Pectinoidea</taxon>
        <taxon>Pectinidae</taxon>
        <taxon>Mizuhopecten</taxon>
    </lineage>
</organism>
<dbReference type="PANTHER" id="PTHR10252">
    <property type="entry name" value="HISTONE-LIKE TRANSCRIPTION FACTOR CCAAT-RELATED"/>
    <property type="match status" value="1"/>
</dbReference>
<evidence type="ECO:0000313" key="6">
    <source>
        <dbReference type="Proteomes" id="UP000242188"/>
    </source>
</evidence>
<name>A0A210QE26_MIZYE</name>
<dbReference type="SUPFAM" id="SSF47113">
    <property type="entry name" value="Histone-fold"/>
    <property type="match status" value="1"/>
</dbReference>
<sequence length="122" mass="13351">MAGEEENIEMDNTEENAEDTPNQDPDVGDSSAQEPSSNERITKLPITRVKAIMKSDPDVSLASSEAVVALAKAAEMFIQMLSKDAINSTMQSKRKTLQRKDLDTVIDTRDSYAFLEGTLDGP</sequence>
<dbReference type="CDD" id="cd22929">
    <property type="entry name" value="HFD_POLE4-like"/>
    <property type="match status" value="1"/>
</dbReference>
<dbReference type="GO" id="GO:0046982">
    <property type="term" value="F:protein heterodimerization activity"/>
    <property type="evidence" value="ECO:0007669"/>
    <property type="project" value="InterPro"/>
</dbReference>
<dbReference type="InterPro" id="IPR009072">
    <property type="entry name" value="Histone-fold"/>
</dbReference>
<dbReference type="InterPro" id="IPR050568">
    <property type="entry name" value="Transcr_DNA_Rep_Reg"/>
</dbReference>
<protein>
    <submittedName>
        <fullName evidence="5">DNA polymerase epsilon subunit 4</fullName>
    </submittedName>
</protein>
<evidence type="ECO:0000256" key="1">
    <source>
        <dbReference type="ARBA" id="ARBA00004123"/>
    </source>
</evidence>
<dbReference type="STRING" id="6573.A0A210QE26"/>
<dbReference type="Proteomes" id="UP000242188">
    <property type="component" value="Unassembled WGS sequence"/>
</dbReference>
<keyword evidence="6" id="KW-1185">Reference proteome</keyword>
<gene>
    <name evidence="5" type="ORF">KP79_PYT10108</name>
</gene>
<comment type="subcellular location">
    <subcellularLocation>
        <location evidence="1">Nucleus</location>
    </subcellularLocation>
</comment>
<comment type="caution">
    <text evidence="5">The sequence shown here is derived from an EMBL/GenBank/DDBJ whole genome shotgun (WGS) entry which is preliminary data.</text>
</comment>
<dbReference type="AlphaFoldDB" id="A0A210QE26"/>
<feature type="compositionally biased region" description="Acidic residues" evidence="3">
    <location>
        <begin position="1"/>
        <end position="18"/>
    </location>
</feature>
<dbReference type="InterPro" id="IPR003958">
    <property type="entry name" value="CBFA_NFYB_domain"/>
</dbReference>
<dbReference type="Gene3D" id="1.10.20.10">
    <property type="entry name" value="Histone, subunit A"/>
    <property type="match status" value="1"/>
</dbReference>
<accession>A0A210QE26</accession>
<feature type="domain" description="Transcription factor CBF/NF-Y/archaeal histone" evidence="4">
    <location>
        <begin position="42"/>
        <end position="105"/>
    </location>
</feature>
<evidence type="ECO:0000256" key="2">
    <source>
        <dbReference type="ARBA" id="ARBA00023242"/>
    </source>
</evidence>
<keyword evidence="2" id="KW-0539">Nucleus</keyword>
<dbReference type="OrthoDB" id="636685at2759"/>
<dbReference type="EMBL" id="NEDP02004057">
    <property type="protein sequence ID" value="OWF46992.1"/>
    <property type="molecule type" value="Genomic_DNA"/>
</dbReference>
<dbReference type="PANTHER" id="PTHR10252:SF79">
    <property type="entry name" value="DNA POLYMERASE EPSILON SUBUNIT 4"/>
    <property type="match status" value="1"/>
</dbReference>
<evidence type="ECO:0000256" key="3">
    <source>
        <dbReference type="SAM" id="MobiDB-lite"/>
    </source>
</evidence>
<dbReference type="GO" id="GO:0006261">
    <property type="term" value="P:DNA-templated DNA replication"/>
    <property type="evidence" value="ECO:0007669"/>
    <property type="project" value="TreeGrafter"/>
</dbReference>
<feature type="compositionally biased region" description="Polar residues" evidence="3">
    <location>
        <begin position="30"/>
        <end position="39"/>
    </location>
</feature>
<dbReference type="Pfam" id="PF00808">
    <property type="entry name" value="CBFD_NFYB_HMF"/>
    <property type="match status" value="1"/>
</dbReference>
<dbReference type="GO" id="GO:0008622">
    <property type="term" value="C:epsilon DNA polymerase complex"/>
    <property type="evidence" value="ECO:0007669"/>
    <property type="project" value="TreeGrafter"/>
</dbReference>
<proteinExistence type="predicted"/>